<dbReference type="GO" id="GO:0005886">
    <property type="term" value="C:plasma membrane"/>
    <property type="evidence" value="ECO:0007669"/>
    <property type="project" value="UniProtKB-SubCell"/>
</dbReference>
<dbReference type="Pfam" id="PF01235">
    <property type="entry name" value="Na_Ala_symp"/>
    <property type="match status" value="1"/>
</dbReference>
<evidence type="ECO:0000256" key="5">
    <source>
        <dbReference type="ARBA" id="ARBA00022692"/>
    </source>
</evidence>
<evidence type="ECO:0000256" key="7">
    <source>
        <dbReference type="ARBA" id="ARBA00022989"/>
    </source>
</evidence>
<dbReference type="PANTHER" id="PTHR30330:SF1">
    <property type="entry name" value="AMINO-ACID CARRIER PROTEIN ALST"/>
    <property type="match status" value="1"/>
</dbReference>
<protein>
    <submittedName>
        <fullName evidence="10">Alanine or glycine:cation symporter, AGCS family</fullName>
    </submittedName>
</protein>
<keyword evidence="4 9" id="KW-1003">Cell membrane</keyword>
<comment type="subcellular location">
    <subcellularLocation>
        <location evidence="1 9">Cell membrane</location>
        <topology evidence="1 9">Multi-pass membrane protein</topology>
    </subcellularLocation>
</comment>
<evidence type="ECO:0000256" key="9">
    <source>
        <dbReference type="RuleBase" id="RU363064"/>
    </source>
</evidence>
<evidence type="ECO:0000256" key="4">
    <source>
        <dbReference type="ARBA" id="ARBA00022475"/>
    </source>
</evidence>
<evidence type="ECO:0000256" key="1">
    <source>
        <dbReference type="ARBA" id="ARBA00004651"/>
    </source>
</evidence>
<feature type="transmembrane region" description="Helical" evidence="9">
    <location>
        <begin position="213"/>
        <end position="234"/>
    </location>
</feature>
<feature type="transmembrane region" description="Helical" evidence="9">
    <location>
        <begin position="21"/>
        <end position="39"/>
    </location>
</feature>
<feature type="transmembrane region" description="Helical" evidence="9">
    <location>
        <begin position="382"/>
        <end position="406"/>
    </location>
</feature>
<dbReference type="Proteomes" id="UP000242662">
    <property type="component" value="Unassembled WGS sequence"/>
</dbReference>
<feature type="transmembrane region" description="Helical" evidence="9">
    <location>
        <begin position="412"/>
        <end position="436"/>
    </location>
</feature>
<keyword evidence="5 9" id="KW-0812">Transmembrane</keyword>
<proteinExistence type="inferred from homology"/>
<reference evidence="11" key="1">
    <citation type="submission" date="2016-09" db="EMBL/GenBank/DDBJ databases">
        <authorList>
            <person name="Varghese N."/>
            <person name="Submissions S."/>
        </authorList>
    </citation>
    <scope>NUCLEOTIDE SEQUENCE [LARGE SCALE GENOMIC DNA]</scope>
    <source>
        <strain evidence="11">25nlg</strain>
    </source>
</reference>
<evidence type="ECO:0000256" key="3">
    <source>
        <dbReference type="ARBA" id="ARBA00022448"/>
    </source>
</evidence>
<evidence type="ECO:0000313" key="10">
    <source>
        <dbReference type="EMBL" id="SDB88662.1"/>
    </source>
</evidence>
<dbReference type="NCBIfam" id="TIGR00835">
    <property type="entry name" value="agcS"/>
    <property type="match status" value="1"/>
</dbReference>
<feature type="transmembrane region" description="Helical" evidence="9">
    <location>
        <begin position="240"/>
        <end position="264"/>
    </location>
</feature>
<dbReference type="GO" id="GO:0005283">
    <property type="term" value="F:amino acid:sodium symporter activity"/>
    <property type="evidence" value="ECO:0007669"/>
    <property type="project" value="InterPro"/>
</dbReference>
<gene>
    <name evidence="10" type="ORF">SAMN05421737_102294</name>
</gene>
<accession>A0A1G6H326</accession>
<organism evidence="10 11">
    <name type="scientific">Shouchella lonarensis</name>
    <dbReference type="NCBI Taxonomy" id="1464122"/>
    <lineage>
        <taxon>Bacteria</taxon>
        <taxon>Bacillati</taxon>
        <taxon>Bacillota</taxon>
        <taxon>Bacilli</taxon>
        <taxon>Bacillales</taxon>
        <taxon>Bacillaceae</taxon>
        <taxon>Shouchella</taxon>
    </lineage>
</organism>
<dbReference type="Gene3D" id="1.20.1740.10">
    <property type="entry name" value="Amino acid/polyamine transporter I"/>
    <property type="match status" value="1"/>
</dbReference>
<keyword evidence="6 9" id="KW-0769">Symport</keyword>
<keyword evidence="7 9" id="KW-1133">Transmembrane helix</keyword>
<evidence type="ECO:0000313" key="11">
    <source>
        <dbReference type="Proteomes" id="UP000242662"/>
    </source>
</evidence>
<keyword evidence="11" id="KW-1185">Reference proteome</keyword>
<dbReference type="EMBL" id="FMYM01000002">
    <property type="protein sequence ID" value="SDB88662.1"/>
    <property type="molecule type" value="Genomic_DNA"/>
</dbReference>
<dbReference type="AlphaFoldDB" id="A0A1G6H326"/>
<feature type="transmembrane region" description="Helical" evidence="9">
    <location>
        <begin position="180"/>
        <end position="201"/>
    </location>
</feature>
<evidence type="ECO:0000256" key="6">
    <source>
        <dbReference type="ARBA" id="ARBA00022847"/>
    </source>
</evidence>
<dbReference type="STRING" id="1464122.SAMN05421737_102294"/>
<comment type="similarity">
    <text evidence="2 9">Belongs to the alanine or glycine:cation symporter (AGCS) (TC 2.A.25) family.</text>
</comment>
<dbReference type="PANTHER" id="PTHR30330">
    <property type="entry name" value="AGSS FAMILY TRANSPORTER, SODIUM-ALANINE"/>
    <property type="match status" value="1"/>
</dbReference>
<dbReference type="InterPro" id="IPR001463">
    <property type="entry name" value="Na/Ala_symport"/>
</dbReference>
<sequence>METMDRMTIQMEKVVGQINDFITPILVTVLIAVGLYLTWRTKFVQLRLFPQMFTALREGSTRKGEVSAFQAFCISAASRVGAANIGGVAVAIVVGGPGAIFWMWVVAFIGMATGFVESMLAQVYKVRQDGQFRGGPAYYIERALGKRWLGVIFAVLVSLTFGFVFNSFQSNTIAHALDEAFAFDPLAVGVVIAIATGIIIFGGVRWISTVSSIIVPVMATLYLLIVAYVLAINVTAIPEMFMLIVGDAFGLREAGVGIATGLLVGAKRGLFSNEAGMGSVPNAAAAADVSHPVKQGLVQSLGVFFDTMMICSATAFIILLTDVYQTTNLESVALTQASLSHFVGDWATVFIAIAIFFFAFSSIIGNYYYGETNLAFMTKSKIMLLIYRFCVVIMIVLGSVMGLNLVWSMADIFMAFTAIVNLVALLLLAQVAVSVLNDYQKQKKQGVRPVFRSKQVPEVKRTDCWEE</sequence>
<feature type="transmembrane region" description="Helical" evidence="9">
    <location>
        <begin position="148"/>
        <end position="168"/>
    </location>
</feature>
<evidence type="ECO:0000256" key="8">
    <source>
        <dbReference type="ARBA" id="ARBA00023136"/>
    </source>
</evidence>
<dbReference type="FunFam" id="1.20.1740.10:FF:000004">
    <property type="entry name" value="Sodium:alanine symporter family protein"/>
    <property type="match status" value="1"/>
</dbReference>
<dbReference type="PROSITE" id="PS00873">
    <property type="entry name" value="NA_ALANINE_SYMP"/>
    <property type="match status" value="1"/>
</dbReference>
<keyword evidence="3 9" id="KW-0813">Transport</keyword>
<feature type="transmembrane region" description="Helical" evidence="9">
    <location>
        <begin position="101"/>
        <end position="124"/>
    </location>
</feature>
<keyword evidence="8 9" id="KW-0472">Membrane</keyword>
<dbReference type="PRINTS" id="PR00175">
    <property type="entry name" value="NAALASMPORT"/>
</dbReference>
<name>A0A1G6H326_9BACI</name>
<feature type="transmembrane region" description="Helical" evidence="9">
    <location>
        <begin position="303"/>
        <end position="326"/>
    </location>
</feature>
<feature type="transmembrane region" description="Helical" evidence="9">
    <location>
        <begin position="346"/>
        <end position="370"/>
    </location>
</feature>
<evidence type="ECO:0000256" key="2">
    <source>
        <dbReference type="ARBA" id="ARBA00009261"/>
    </source>
</evidence>